<accession>A0A7J7XVU1</accession>
<protein>
    <submittedName>
        <fullName evidence="1">Uncharacterized protein</fullName>
    </submittedName>
</protein>
<dbReference type="AlphaFoldDB" id="A0A7J7XVU1"/>
<sequence>MCGASLGRAELWVLGTPRDGFELGTFPQAAARVVGGGPAKFPPQRTRCQAARQGPRTAWSTKEEARRWRQSCPLGLNRGPCFPDSNQGGMNTITMETPCFCFIFSSCHSSGKTSQPTWGPGVGCGIISSVLASIQGLFLHFTQDCSVLS</sequence>
<evidence type="ECO:0000313" key="1">
    <source>
        <dbReference type="EMBL" id="KAF6353460.1"/>
    </source>
</evidence>
<gene>
    <name evidence="1" type="ORF">mPipKuh1_010426</name>
</gene>
<evidence type="ECO:0000313" key="2">
    <source>
        <dbReference type="Proteomes" id="UP000558488"/>
    </source>
</evidence>
<keyword evidence="2" id="KW-1185">Reference proteome</keyword>
<comment type="caution">
    <text evidence="1">The sequence shown here is derived from an EMBL/GenBank/DDBJ whole genome shotgun (WGS) entry which is preliminary data.</text>
</comment>
<dbReference type="EMBL" id="JACAGB010000007">
    <property type="protein sequence ID" value="KAF6353460.1"/>
    <property type="molecule type" value="Genomic_DNA"/>
</dbReference>
<proteinExistence type="predicted"/>
<name>A0A7J7XVU1_PIPKU</name>
<dbReference type="Proteomes" id="UP000558488">
    <property type="component" value="Unassembled WGS sequence"/>
</dbReference>
<organism evidence="1 2">
    <name type="scientific">Pipistrellus kuhlii</name>
    <name type="common">Kuhl's pipistrelle</name>
    <dbReference type="NCBI Taxonomy" id="59472"/>
    <lineage>
        <taxon>Eukaryota</taxon>
        <taxon>Metazoa</taxon>
        <taxon>Chordata</taxon>
        <taxon>Craniata</taxon>
        <taxon>Vertebrata</taxon>
        <taxon>Euteleostomi</taxon>
        <taxon>Mammalia</taxon>
        <taxon>Eutheria</taxon>
        <taxon>Laurasiatheria</taxon>
        <taxon>Chiroptera</taxon>
        <taxon>Yangochiroptera</taxon>
        <taxon>Vespertilionidae</taxon>
        <taxon>Pipistrellus</taxon>
    </lineage>
</organism>
<reference evidence="1 2" key="1">
    <citation type="journal article" date="2020" name="Nature">
        <title>Six reference-quality genomes reveal evolution of bat adaptations.</title>
        <authorList>
            <person name="Jebb D."/>
            <person name="Huang Z."/>
            <person name="Pippel M."/>
            <person name="Hughes G.M."/>
            <person name="Lavrichenko K."/>
            <person name="Devanna P."/>
            <person name="Winkler S."/>
            <person name="Jermiin L.S."/>
            <person name="Skirmuntt E.C."/>
            <person name="Katzourakis A."/>
            <person name="Burkitt-Gray L."/>
            <person name="Ray D.A."/>
            <person name="Sullivan K.A.M."/>
            <person name="Roscito J.G."/>
            <person name="Kirilenko B.M."/>
            <person name="Davalos L.M."/>
            <person name="Corthals A.P."/>
            <person name="Power M.L."/>
            <person name="Jones G."/>
            <person name="Ransome R.D."/>
            <person name="Dechmann D.K.N."/>
            <person name="Locatelli A.G."/>
            <person name="Puechmaille S.J."/>
            <person name="Fedrigo O."/>
            <person name="Jarvis E.D."/>
            <person name="Hiller M."/>
            <person name="Vernes S.C."/>
            <person name="Myers E.W."/>
            <person name="Teeling E.C."/>
        </authorList>
    </citation>
    <scope>NUCLEOTIDE SEQUENCE [LARGE SCALE GENOMIC DNA]</scope>
    <source>
        <strain evidence="1">MPipKuh1</strain>
        <tissue evidence="1">Flight muscle</tissue>
    </source>
</reference>